<dbReference type="CDD" id="cd01639">
    <property type="entry name" value="IMPase"/>
    <property type="match status" value="1"/>
</dbReference>
<dbReference type="InterPro" id="IPR020550">
    <property type="entry name" value="Inositol_monophosphatase_CS"/>
</dbReference>
<keyword evidence="10" id="KW-1185">Reference proteome</keyword>
<keyword evidence="5 8" id="KW-0378">Hydrolase</keyword>
<dbReference type="PROSITE" id="PS00630">
    <property type="entry name" value="IMP_2"/>
    <property type="match status" value="1"/>
</dbReference>
<dbReference type="EC" id="3.1.3.25" evidence="8"/>
<evidence type="ECO:0000256" key="6">
    <source>
        <dbReference type="ARBA" id="ARBA00022842"/>
    </source>
</evidence>
<name>A0A4P8XMA3_9BACL</name>
<evidence type="ECO:0000256" key="4">
    <source>
        <dbReference type="ARBA" id="ARBA00022723"/>
    </source>
</evidence>
<comment type="cofactor">
    <cofactor evidence="2 7 8">
        <name>Mg(2+)</name>
        <dbReference type="ChEBI" id="CHEBI:18420"/>
    </cofactor>
</comment>
<dbReference type="KEGG" id="palo:E6C60_0647"/>
<keyword evidence="4 7" id="KW-0479">Metal-binding</keyword>
<dbReference type="InterPro" id="IPR000760">
    <property type="entry name" value="Inositol_monophosphatase-like"/>
</dbReference>
<evidence type="ECO:0000256" key="1">
    <source>
        <dbReference type="ARBA" id="ARBA00001033"/>
    </source>
</evidence>
<dbReference type="InterPro" id="IPR022337">
    <property type="entry name" value="Inositol_monophosphatase_SuhB"/>
</dbReference>
<dbReference type="InterPro" id="IPR033942">
    <property type="entry name" value="IMPase"/>
</dbReference>
<dbReference type="Pfam" id="PF00459">
    <property type="entry name" value="Inositol_P"/>
    <property type="match status" value="1"/>
</dbReference>
<dbReference type="FunFam" id="3.40.190.80:FF:000020">
    <property type="entry name" value="Fructose-1,6-bisphosphatase/inositol-1-monophosphatase"/>
    <property type="match status" value="1"/>
</dbReference>
<dbReference type="PROSITE" id="PS00629">
    <property type="entry name" value="IMP_1"/>
    <property type="match status" value="1"/>
</dbReference>
<dbReference type="Gene3D" id="3.30.540.10">
    <property type="entry name" value="Fructose-1,6-Bisphosphatase, subunit A, domain 1"/>
    <property type="match status" value="1"/>
</dbReference>
<dbReference type="GO" id="GO:0046854">
    <property type="term" value="P:phosphatidylinositol phosphate biosynthetic process"/>
    <property type="evidence" value="ECO:0007669"/>
    <property type="project" value="InterPro"/>
</dbReference>
<feature type="binding site" evidence="7">
    <location>
        <position position="236"/>
    </location>
    <ligand>
        <name>Mg(2+)</name>
        <dbReference type="ChEBI" id="CHEBI:18420"/>
        <label>1</label>
        <note>catalytic</note>
    </ligand>
</feature>
<feature type="binding site" evidence="7">
    <location>
        <position position="81"/>
    </location>
    <ligand>
        <name>Mg(2+)</name>
        <dbReference type="ChEBI" id="CHEBI:18420"/>
        <label>1</label>
        <note>catalytic</note>
    </ligand>
</feature>
<feature type="binding site" evidence="7">
    <location>
        <position position="111"/>
    </location>
    <ligand>
        <name>Mg(2+)</name>
        <dbReference type="ChEBI" id="CHEBI:18420"/>
        <label>1</label>
        <note>catalytic</note>
    </ligand>
</feature>
<evidence type="ECO:0000256" key="3">
    <source>
        <dbReference type="ARBA" id="ARBA00009759"/>
    </source>
</evidence>
<evidence type="ECO:0000313" key="9">
    <source>
        <dbReference type="EMBL" id="QCT01369.1"/>
    </source>
</evidence>
<dbReference type="PANTHER" id="PTHR20854:SF4">
    <property type="entry name" value="INOSITOL-1-MONOPHOSPHATASE-RELATED"/>
    <property type="match status" value="1"/>
</dbReference>
<comment type="similarity">
    <text evidence="3 8">Belongs to the inositol monophosphatase superfamily.</text>
</comment>
<accession>A0A4P8XMA3</accession>
<dbReference type="GO" id="GO:0046872">
    <property type="term" value="F:metal ion binding"/>
    <property type="evidence" value="ECO:0007669"/>
    <property type="project" value="UniProtKB-KW"/>
</dbReference>
<organism evidence="9 10">
    <name type="scientific">Paenibacillus algicola</name>
    <dbReference type="NCBI Taxonomy" id="2565926"/>
    <lineage>
        <taxon>Bacteria</taxon>
        <taxon>Bacillati</taxon>
        <taxon>Bacillota</taxon>
        <taxon>Bacilli</taxon>
        <taxon>Bacillales</taxon>
        <taxon>Paenibacillaceae</taxon>
        <taxon>Paenibacillus</taxon>
    </lineage>
</organism>
<sequence>MSALNDKEKTPYVVSSKSYAAVAINCAAKAGEWIKSKQGTVQQLNTKTSAQDLVTEVDKGAEQMIRRLILTHFPDHAILGEEGVEPGPEASAKALETALEEDYVWIIDPVDGTTNYVHGFPFYSVSIALAYQGEIILGVIYDPSRDELFIAEKGKGAYVHGNPTRVSGEAVLSDSLVATGFPIDAASNLPQNMEALQAIVPKVRNVRAGGSAALHLAYVAAGRLSAYWEIGLNAWDVAAGVLLIEESGGRVTDTNGSPYSLKVRNIAATNGAIHEELLQVLADSAG</sequence>
<feature type="binding site" evidence="7">
    <location>
        <position position="108"/>
    </location>
    <ligand>
        <name>Mg(2+)</name>
        <dbReference type="ChEBI" id="CHEBI:18420"/>
        <label>1</label>
        <note>catalytic</note>
    </ligand>
</feature>
<dbReference type="FunFam" id="3.30.540.10:FF:000003">
    <property type="entry name" value="Inositol-1-monophosphatase"/>
    <property type="match status" value="1"/>
</dbReference>
<protein>
    <recommendedName>
        <fullName evidence="8">Inositol-1-monophosphatase</fullName>
        <ecNumber evidence="8">3.1.3.25</ecNumber>
    </recommendedName>
</protein>
<keyword evidence="6 7" id="KW-0460">Magnesium</keyword>
<dbReference type="GO" id="GO:0007165">
    <property type="term" value="P:signal transduction"/>
    <property type="evidence" value="ECO:0007669"/>
    <property type="project" value="TreeGrafter"/>
</dbReference>
<dbReference type="Gene3D" id="3.40.190.80">
    <property type="match status" value="1"/>
</dbReference>
<evidence type="ECO:0000256" key="2">
    <source>
        <dbReference type="ARBA" id="ARBA00001946"/>
    </source>
</evidence>
<dbReference type="PANTHER" id="PTHR20854">
    <property type="entry name" value="INOSITOL MONOPHOSPHATASE"/>
    <property type="match status" value="1"/>
</dbReference>
<dbReference type="GO" id="GO:0008934">
    <property type="term" value="F:inositol monophosphate 1-phosphatase activity"/>
    <property type="evidence" value="ECO:0007669"/>
    <property type="project" value="InterPro"/>
</dbReference>
<dbReference type="PRINTS" id="PR01959">
    <property type="entry name" value="SBIMPHPHTASE"/>
</dbReference>
<gene>
    <name evidence="9" type="ORF">E6C60_0647</name>
</gene>
<evidence type="ECO:0000256" key="5">
    <source>
        <dbReference type="ARBA" id="ARBA00022801"/>
    </source>
</evidence>
<proteinExistence type="inferred from homology"/>
<dbReference type="EMBL" id="CP040396">
    <property type="protein sequence ID" value="QCT01369.1"/>
    <property type="molecule type" value="Genomic_DNA"/>
</dbReference>
<dbReference type="SUPFAM" id="SSF56655">
    <property type="entry name" value="Carbohydrate phosphatase"/>
    <property type="match status" value="1"/>
</dbReference>
<dbReference type="PRINTS" id="PR00377">
    <property type="entry name" value="IMPHPHTASES"/>
</dbReference>
<dbReference type="GO" id="GO:0006020">
    <property type="term" value="P:inositol metabolic process"/>
    <property type="evidence" value="ECO:0007669"/>
    <property type="project" value="TreeGrafter"/>
</dbReference>
<reference evidence="9 10" key="1">
    <citation type="submission" date="2019-05" db="EMBL/GenBank/DDBJ databases">
        <authorList>
            <person name="Chen C."/>
        </authorList>
    </citation>
    <scope>NUCLEOTIDE SEQUENCE [LARGE SCALE GENOMIC DNA]</scope>
    <source>
        <strain evidence="9 10">HB172198</strain>
    </source>
</reference>
<comment type="catalytic activity">
    <reaction evidence="1 8">
        <text>a myo-inositol phosphate + H2O = myo-inositol + phosphate</text>
        <dbReference type="Rhea" id="RHEA:24056"/>
        <dbReference type="ChEBI" id="CHEBI:15377"/>
        <dbReference type="ChEBI" id="CHEBI:17268"/>
        <dbReference type="ChEBI" id="CHEBI:43474"/>
        <dbReference type="ChEBI" id="CHEBI:84139"/>
        <dbReference type="EC" id="3.1.3.25"/>
    </reaction>
</comment>
<dbReference type="Proteomes" id="UP000300879">
    <property type="component" value="Chromosome"/>
</dbReference>
<dbReference type="InterPro" id="IPR020583">
    <property type="entry name" value="Inositol_monoP_metal-BS"/>
</dbReference>
<evidence type="ECO:0000256" key="7">
    <source>
        <dbReference type="PIRSR" id="PIRSR600760-2"/>
    </source>
</evidence>
<evidence type="ECO:0000313" key="10">
    <source>
        <dbReference type="Proteomes" id="UP000300879"/>
    </source>
</evidence>
<dbReference type="AlphaFoldDB" id="A0A4P8XMA3"/>
<evidence type="ECO:0000256" key="8">
    <source>
        <dbReference type="RuleBase" id="RU364068"/>
    </source>
</evidence>